<dbReference type="PANTHER" id="PTHR19965">
    <property type="entry name" value="RNA AND EXPORT FACTOR BINDING PROTEIN"/>
    <property type="match status" value="1"/>
</dbReference>
<dbReference type="InterPro" id="IPR051229">
    <property type="entry name" value="ALYREF_mRNA_export"/>
</dbReference>
<keyword evidence="1" id="KW-0694">RNA-binding</keyword>
<feature type="compositionally biased region" description="Low complexity" evidence="2">
    <location>
        <begin position="26"/>
        <end position="43"/>
    </location>
</feature>
<dbReference type="OrthoDB" id="1049195at2759"/>
<evidence type="ECO:0000313" key="6">
    <source>
        <dbReference type="Proteomes" id="UP000267096"/>
    </source>
</evidence>
<dbReference type="PANTHER" id="PTHR19965:SF82">
    <property type="entry name" value="THO COMPLEX SUBUNIT 4"/>
    <property type="match status" value="1"/>
</dbReference>
<feature type="compositionally biased region" description="Polar residues" evidence="2">
    <location>
        <begin position="51"/>
        <end position="62"/>
    </location>
</feature>
<feature type="region of interest" description="Disordered" evidence="2">
    <location>
        <begin position="206"/>
        <end position="276"/>
    </location>
</feature>
<dbReference type="InterPro" id="IPR025715">
    <property type="entry name" value="FoP_C"/>
</dbReference>
<feature type="region of interest" description="Disordered" evidence="2">
    <location>
        <begin position="15"/>
        <end position="64"/>
    </location>
</feature>
<dbReference type="SUPFAM" id="SSF54928">
    <property type="entry name" value="RNA-binding domain, RBD"/>
    <property type="match status" value="1"/>
</dbReference>
<organism evidence="7">
    <name type="scientific">Anisakis simplex</name>
    <name type="common">Herring worm</name>
    <dbReference type="NCBI Taxonomy" id="6269"/>
    <lineage>
        <taxon>Eukaryota</taxon>
        <taxon>Metazoa</taxon>
        <taxon>Ecdysozoa</taxon>
        <taxon>Nematoda</taxon>
        <taxon>Chromadorea</taxon>
        <taxon>Rhabditida</taxon>
        <taxon>Spirurina</taxon>
        <taxon>Ascaridomorpha</taxon>
        <taxon>Ascaridoidea</taxon>
        <taxon>Anisakidae</taxon>
        <taxon>Anisakis</taxon>
        <taxon>Anisakis simplex complex</taxon>
    </lineage>
</organism>
<feature type="domain" description="Chromatin target of PRMT1 protein C-terminal" evidence="4">
    <location>
        <begin position="201"/>
        <end position="272"/>
    </location>
</feature>
<gene>
    <name evidence="5" type="ORF">ASIM_LOCUS10756</name>
</gene>
<feature type="compositionally biased region" description="Basic and acidic residues" evidence="2">
    <location>
        <begin position="247"/>
        <end position="266"/>
    </location>
</feature>
<dbReference type="Pfam" id="PF13865">
    <property type="entry name" value="FoP_duplication"/>
    <property type="match status" value="1"/>
</dbReference>
<reference evidence="5 6" key="2">
    <citation type="submission" date="2018-11" db="EMBL/GenBank/DDBJ databases">
        <authorList>
            <consortium name="Pathogen Informatics"/>
        </authorList>
    </citation>
    <scope>NUCLEOTIDE SEQUENCE [LARGE SCALE GENOMIC DNA]</scope>
</reference>
<dbReference type="WBParaSite" id="ASIM_0001119801-mRNA-1">
    <property type="protein sequence ID" value="ASIM_0001119801-mRNA-1"/>
    <property type="gene ID" value="ASIM_0001119801"/>
</dbReference>
<feature type="domain" description="RRM" evidence="3">
    <location>
        <begin position="106"/>
        <end position="176"/>
    </location>
</feature>
<feature type="compositionally biased region" description="Gly residues" evidence="2">
    <location>
        <begin position="267"/>
        <end position="276"/>
    </location>
</feature>
<dbReference type="SMART" id="SM00360">
    <property type="entry name" value="RRM"/>
    <property type="match status" value="1"/>
</dbReference>
<dbReference type="InterPro" id="IPR035979">
    <property type="entry name" value="RBD_domain_sf"/>
</dbReference>
<dbReference type="GO" id="GO:0006406">
    <property type="term" value="P:mRNA export from nucleus"/>
    <property type="evidence" value="ECO:0007669"/>
    <property type="project" value="TreeGrafter"/>
</dbReference>
<proteinExistence type="predicted"/>
<dbReference type="SMART" id="SM01218">
    <property type="entry name" value="FoP_duplication"/>
    <property type="match status" value="1"/>
</dbReference>
<dbReference type="GO" id="GO:0003729">
    <property type="term" value="F:mRNA binding"/>
    <property type="evidence" value="ECO:0007669"/>
    <property type="project" value="TreeGrafter"/>
</dbReference>
<evidence type="ECO:0000256" key="2">
    <source>
        <dbReference type="SAM" id="MobiDB-lite"/>
    </source>
</evidence>
<keyword evidence="6" id="KW-1185">Reference proteome</keyword>
<dbReference type="EMBL" id="UYRR01031016">
    <property type="protein sequence ID" value="VDK43587.1"/>
    <property type="molecule type" value="Genomic_DNA"/>
</dbReference>
<evidence type="ECO:0000313" key="7">
    <source>
        <dbReference type="WBParaSite" id="ASIM_0001119801-mRNA-1"/>
    </source>
</evidence>
<dbReference type="GO" id="GO:0005634">
    <property type="term" value="C:nucleus"/>
    <property type="evidence" value="ECO:0007669"/>
    <property type="project" value="TreeGrafter"/>
</dbReference>
<accession>A0A0M3JT62</accession>
<dbReference type="InterPro" id="IPR012677">
    <property type="entry name" value="Nucleotide-bd_a/b_plait_sf"/>
</dbReference>
<evidence type="ECO:0000259" key="3">
    <source>
        <dbReference type="SMART" id="SM00360"/>
    </source>
</evidence>
<sequence>MSSLVDLSLDEIISRDSRQKKKGGARRLASGRSSRPVQRQRSSTFAPKYQSPDSAFTKSKNVPTGKWGHDGFEEMYGGNAVARKEFTKVRAGGRSFERAALSRKVTIHITNLAPTVTSDDLSELFEQYAVDSAVVNYDEAGQSAGSADVMTDRASAQEITANFSGVAIDGRTMRMYIIDDREGGVTRSRSLNVKQRLSFKTTPLRSRGINKRSSSARPAFRSVRGGVRGGATSWKGSSRGRKAQTSDPRKKMTEAELDRELDEYMKKGGGNDGMEA</sequence>
<evidence type="ECO:0000259" key="4">
    <source>
        <dbReference type="SMART" id="SM01218"/>
    </source>
</evidence>
<protein>
    <submittedName>
        <fullName evidence="7">RRM domain-containing protein</fullName>
    </submittedName>
</protein>
<dbReference type="Pfam" id="PF00076">
    <property type="entry name" value="RRM_1"/>
    <property type="match status" value="1"/>
</dbReference>
<dbReference type="Gene3D" id="3.30.70.330">
    <property type="match status" value="1"/>
</dbReference>
<name>A0A0M3JT62_ANISI</name>
<dbReference type="AlphaFoldDB" id="A0A0M3JT62"/>
<evidence type="ECO:0000313" key="5">
    <source>
        <dbReference type="EMBL" id="VDK43587.1"/>
    </source>
</evidence>
<evidence type="ECO:0000256" key="1">
    <source>
        <dbReference type="ARBA" id="ARBA00022884"/>
    </source>
</evidence>
<dbReference type="InterPro" id="IPR000504">
    <property type="entry name" value="RRM_dom"/>
</dbReference>
<reference evidence="7" key="1">
    <citation type="submission" date="2017-02" db="UniProtKB">
        <authorList>
            <consortium name="WormBaseParasite"/>
        </authorList>
    </citation>
    <scope>IDENTIFICATION</scope>
</reference>
<dbReference type="Proteomes" id="UP000267096">
    <property type="component" value="Unassembled WGS sequence"/>
</dbReference>